<evidence type="ECO:0000256" key="13">
    <source>
        <dbReference type="ARBA" id="ARBA00023157"/>
    </source>
</evidence>
<comment type="catalytic activity">
    <reaction evidence="15">
        <text>Ca(2+)(in) = Ca(2+)(out)</text>
        <dbReference type="Rhea" id="RHEA:29671"/>
        <dbReference type="ChEBI" id="CHEBI:29108"/>
    </reaction>
</comment>
<keyword evidence="11" id="KW-0406">Ion transport</keyword>
<keyword evidence="5" id="KW-0107">Calcium channel</keyword>
<evidence type="ECO:0000256" key="5">
    <source>
        <dbReference type="ARBA" id="ARBA00022673"/>
    </source>
</evidence>
<evidence type="ECO:0000256" key="12">
    <source>
        <dbReference type="ARBA" id="ARBA00023136"/>
    </source>
</evidence>
<evidence type="ECO:0000256" key="10">
    <source>
        <dbReference type="ARBA" id="ARBA00022989"/>
    </source>
</evidence>
<evidence type="ECO:0000256" key="2">
    <source>
        <dbReference type="ARBA" id="ARBA00022448"/>
    </source>
</evidence>
<evidence type="ECO:0000256" key="4">
    <source>
        <dbReference type="ARBA" id="ARBA00022568"/>
    </source>
</evidence>
<evidence type="ECO:0000256" key="7">
    <source>
        <dbReference type="ARBA" id="ARBA00022737"/>
    </source>
</evidence>
<dbReference type="InterPro" id="IPR005821">
    <property type="entry name" value="Ion_trans_dom"/>
</dbReference>
<dbReference type="SUPFAM" id="SSF81324">
    <property type="entry name" value="Voltage-gated potassium channels"/>
    <property type="match status" value="2"/>
</dbReference>
<evidence type="ECO:0000256" key="16">
    <source>
        <dbReference type="SAM" id="Phobius"/>
    </source>
</evidence>
<dbReference type="EMBL" id="JASSZA010000019">
    <property type="protein sequence ID" value="KAK2087474.1"/>
    <property type="molecule type" value="Genomic_DNA"/>
</dbReference>
<keyword evidence="2" id="KW-0813">Transport</keyword>
<evidence type="ECO:0000259" key="17">
    <source>
        <dbReference type="Pfam" id="PF00520"/>
    </source>
</evidence>
<keyword evidence="10 16" id="KW-1133">Transmembrane helix</keyword>
<reference evidence="18 19" key="1">
    <citation type="submission" date="2023-05" db="EMBL/GenBank/DDBJ databases">
        <title>B98-5 Cell Line De Novo Hybrid Assembly: An Optical Mapping Approach.</title>
        <authorList>
            <person name="Kananen K."/>
            <person name="Auerbach J.A."/>
            <person name="Kautto E."/>
            <person name="Blachly J.S."/>
        </authorList>
    </citation>
    <scope>NUCLEOTIDE SEQUENCE [LARGE SCALE GENOMIC DNA]</scope>
    <source>
        <strain evidence="18">B95-8</strain>
        <tissue evidence="18">Cell line</tissue>
    </source>
</reference>
<dbReference type="PANTHER" id="PTHR45628:SF3">
    <property type="entry name" value="VOLTAGE-DEPENDENT P_Q-TYPE CALCIUM CHANNEL SUBUNIT ALPHA-1A"/>
    <property type="match status" value="1"/>
</dbReference>
<comment type="caution">
    <text evidence="18">The sequence shown here is derived from an EMBL/GenBank/DDBJ whole genome shotgun (WGS) entry which is preliminary data.</text>
</comment>
<keyword evidence="8" id="KW-0106">Calcium</keyword>
<keyword evidence="3" id="KW-1003">Cell membrane</keyword>
<organism evidence="18 19">
    <name type="scientific">Saguinus oedipus</name>
    <name type="common">Cotton-top tamarin</name>
    <name type="synonym">Oedipomidas oedipus</name>
    <dbReference type="NCBI Taxonomy" id="9490"/>
    <lineage>
        <taxon>Eukaryota</taxon>
        <taxon>Metazoa</taxon>
        <taxon>Chordata</taxon>
        <taxon>Craniata</taxon>
        <taxon>Vertebrata</taxon>
        <taxon>Euteleostomi</taxon>
        <taxon>Mammalia</taxon>
        <taxon>Eutheria</taxon>
        <taxon>Euarchontoglires</taxon>
        <taxon>Primates</taxon>
        <taxon>Haplorrhini</taxon>
        <taxon>Platyrrhini</taxon>
        <taxon>Cebidae</taxon>
        <taxon>Callitrichinae</taxon>
        <taxon>Saguinus</taxon>
    </lineage>
</organism>
<evidence type="ECO:0000256" key="8">
    <source>
        <dbReference type="ARBA" id="ARBA00022837"/>
    </source>
</evidence>
<keyword evidence="19" id="KW-1185">Reference proteome</keyword>
<keyword evidence="7" id="KW-0677">Repeat</keyword>
<evidence type="ECO:0000256" key="15">
    <source>
        <dbReference type="ARBA" id="ARBA00036634"/>
    </source>
</evidence>
<comment type="subcellular location">
    <subcellularLocation>
        <location evidence="1">Cell membrane</location>
        <topology evidence="1">Multi-pass membrane protein</topology>
    </subcellularLocation>
</comment>
<dbReference type="InterPro" id="IPR050599">
    <property type="entry name" value="VDCC_alpha-1_subunit"/>
</dbReference>
<evidence type="ECO:0000256" key="14">
    <source>
        <dbReference type="ARBA" id="ARBA00023303"/>
    </source>
</evidence>
<sequence>MAAATGNSKGKDINTIKSLRVLRVLRPLKTIKRLPKLKAVFDCVVNSLKNVFNILIVYMLFMFIFAVVAVQLFKGKFFHCTDESKEFEKDCRGKYLLYEKNEVKARDREWKKYEFHYDNVLWALLTLFTVSTGEGWPQVLKHSVDATFENQGPSPGYRMEMSIFYVVYFVVFPFFFVNIFVALIIITFQEQGDKMMEEYSLEKNEGYLGEGTEASSKQNPVFRAALHGVSRRNTSCGRACIDFAISAKPLTRHMPQNRQSFQYRMWQFVVSPPFEYTIMAMIALNTIVLMMKFYGASVAYENALRVFNIVFTSLFSLECVLKVMAFGILVSTALRLQLWAGELPGEGTGVG</sequence>
<keyword evidence="9" id="KW-0851">Voltage-gated channel</keyword>
<dbReference type="InterPro" id="IPR027359">
    <property type="entry name" value="Volt_channel_dom_sf"/>
</dbReference>
<dbReference type="Proteomes" id="UP001266305">
    <property type="component" value="Unassembled WGS sequence"/>
</dbReference>
<dbReference type="Pfam" id="PF00520">
    <property type="entry name" value="Ion_trans"/>
    <property type="match status" value="2"/>
</dbReference>
<keyword evidence="6 16" id="KW-0812">Transmembrane</keyword>
<evidence type="ECO:0000313" key="18">
    <source>
        <dbReference type="EMBL" id="KAK2087474.1"/>
    </source>
</evidence>
<keyword evidence="4" id="KW-0109">Calcium transport</keyword>
<feature type="domain" description="Ion transport" evidence="17">
    <location>
        <begin position="12"/>
        <end position="193"/>
    </location>
</feature>
<feature type="transmembrane region" description="Helical" evidence="16">
    <location>
        <begin position="274"/>
        <end position="294"/>
    </location>
</feature>
<evidence type="ECO:0000256" key="11">
    <source>
        <dbReference type="ARBA" id="ARBA00023065"/>
    </source>
</evidence>
<protein>
    <submittedName>
        <fullName evidence="18">Voltage-dependent P/Q-type calcium channel subunit alpha-1A</fullName>
    </submittedName>
</protein>
<dbReference type="PANTHER" id="PTHR45628">
    <property type="entry name" value="VOLTAGE-DEPENDENT CALCIUM CHANNEL TYPE A SUBUNIT ALPHA-1"/>
    <property type="match status" value="1"/>
</dbReference>
<feature type="domain" description="Ion transport" evidence="17">
    <location>
        <begin position="272"/>
        <end position="328"/>
    </location>
</feature>
<keyword evidence="13" id="KW-1015">Disulfide bond</keyword>
<name>A0ABQ9TS58_SAGOE</name>
<evidence type="ECO:0000256" key="3">
    <source>
        <dbReference type="ARBA" id="ARBA00022475"/>
    </source>
</evidence>
<dbReference type="Gene3D" id="1.10.287.70">
    <property type="match status" value="1"/>
</dbReference>
<evidence type="ECO:0000313" key="19">
    <source>
        <dbReference type="Proteomes" id="UP001266305"/>
    </source>
</evidence>
<keyword evidence="14" id="KW-0407">Ion channel</keyword>
<dbReference type="Gene3D" id="1.20.120.350">
    <property type="entry name" value="Voltage-gated potassium channels. Chain C"/>
    <property type="match status" value="1"/>
</dbReference>
<feature type="transmembrane region" description="Helical" evidence="16">
    <location>
        <begin position="163"/>
        <end position="186"/>
    </location>
</feature>
<evidence type="ECO:0000256" key="1">
    <source>
        <dbReference type="ARBA" id="ARBA00004651"/>
    </source>
</evidence>
<feature type="transmembrane region" description="Helical" evidence="16">
    <location>
        <begin position="306"/>
        <end position="330"/>
    </location>
</feature>
<keyword evidence="12 16" id="KW-0472">Membrane</keyword>
<evidence type="ECO:0000256" key="9">
    <source>
        <dbReference type="ARBA" id="ARBA00022882"/>
    </source>
</evidence>
<gene>
    <name evidence="18" type="primary">CACNA1A_4</name>
    <name evidence="18" type="ORF">P7K49_033381</name>
</gene>
<accession>A0ABQ9TS58</accession>
<evidence type="ECO:0000256" key="6">
    <source>
        <dbReference type="ARBA" id="ARBA00022692"/>
    </source>
</evidence>
<proteinExistence type="predicted"/>
<feature type="transmembrane region" description="Helical" evidence="16">
    <location>
        <begin position="51"/>
        <end position="73"/>
    </location>
</feature>